<feature type="domain" description="Phosphatase PP2A regulatory subunit A/Splicing factor 3B subunit 1-like HEAT repeat" evidence="5">
    <location>
        <begin position="356"/>
        <end position="431"/>
    </location>
</feature>
<keyword evidence="1" id="KW-0677">Repeat</keyword>
<dbReference type="GO" id="GO:0000159">
    <property type="term" value="C:protein phosphatase type 2A complex"/>
    <property type="evidence" value="ECO:0007669"/>
    <property type="project" value="UniProtKB-ARBA"/>
</dbReference>
<proteinExistence type="inferred from homology"/>
<evidence type="ECO:0000256" key="4">
    <source>
        <dbReference type="SAM" id="MobiDB-lite"/>
    </source>
</evidence>
<feature type="domain" description="Phosphatase 2A Regulatory Subunit A helical" evidence="6">
    <location>
        <begin position="257"/>
        <end position="350"/>
    </location>
</feature>
<evidence type="ECO:0000256" key="2">
    <source>
        <dbReference type="ARBA" id="ARBA00038332"/>
    </source>
</evidence>
<feature type="repeat" description="HEAT" evidence="3">
    <location>
        <begin position="439"/>
        <end position="475"/>
    </location>
</feature>
<feature type="region of interest" description="Disordered" evidence="4">
    <location>
        <begin position="1"/>
        <end position="45"/>
    </location>
</feature>
<dbReference type="InterPro" id="IPR051023">
    <property type="entry name" value="PP2A_Regulatory_Subunit_A"/>
</dbReference>
<dbReference type="InterPro" id="IPR055231">
    <property type="entry name" value="2AA_helical"/>
</dbReference>
<dbReference type="Pfam" id="PF22646">
    <property type="entry name" value="PPP2R1A-like_HEAT"/>
    <property type="match status" value="1"/>
</dbReference>
<comment type="similarity">
    <text evidence="2">Belongs to the phosphatase 2A regulatory subunit A family.</text>
</comment>
<feature type="repeat" description="HEAT" evidence="3">
    <location>
        <begin position="244"/>
        <end position="282"/>
    </location>
</feature>
<dbReference type="InterPro" id="IPR021133">
    <property type="entry name" value="HEAT_type_2"/>
</dbReference>
<dbReference type="GO" id="GO:0005634">
    <property type="term" value="C:nucleus"/>
    <property type="evidence" value="ECO:0007669"/>
    <property type="project" value="TreeGrafter"/>
</dbReference>
<dbReference type="InterPro" id="IPR054573">
    <property type="entry name" value="PP2A/SF3B1-like_HEAT"/>
</dbReference>
<feature type="repeat" description="HEAT" evidence="3">
    <location>
        <begin position="129"/>
        <end position="166"/>
    </location>
</feature>
<feature type="repeat" description="HEAT" evidence="3">
    <location>
        <begin position="478"/>
        <end position="516"/>
    </location>
</feature>
<dbReference type="GO" id="GO:0019888">
    <property type="term" value="F:protein phosphatase regulator activity"/>
    <property type="evidence" value="ECO:0007669"/>
    <property type="project" value="TreeGrafter"/>
</dbReference>
<evidence type="ECO:0000313" key="7">
    <source>
        <dbReference type="EMBL" id="ORY99558.1"/>
    </source>
</evidence>
<feature type="compositionally biased region" description="Polar residues" evidence="4">
    <location>
        <begin position="21"/>
        <end position="43"/>
    </location>
</feature>
<accession>A0A1X2HKB8</accession>
<gene>
    <name evidence="7" type="ORF">BCR42DRAFT_385531</name>
</gene>
<name>A0A1X2HKB8_9FUNG</name>
<evidence type="ECO:0000256" key="3">
    <source>
        <dbReference type="PROSITE-ProRule" id="PRU00103"/>
    </source>
</evidence>
<dbReference type="InterPro" id="IPR016024">
    <property type="entry name" value="ARM-type_fold"/>
</dbReference>
<reference evidence="7 8" key="1">
    <citation type="submission" date="2016-07" db="EMBL/GenBank/DDBJ databases">
        <title>Pervasive Adenine N6-methylation of Active Genes in Fungi.</title>
        <authorList>
            <consortium name="DOE Joint Genome Institute"/>
            <person name="Mondo S.J."/>
            <person name="Dannebaum R.O."/>
            <person name="Kuo R.C."/>
            <person name="Labutti K."/>
            <person name="Haridas S."/>
            <person name="Kuo A."/>
            <person name="Salamov A."/>
            <person name="Ahrendt S.R."/>
            <person name="Lipzen A."/>
            <person name="Sullivan W."/>
            <person name="Andreopoulos W.B."/>
            <person name="Clum A."/>
            <person name="Lindquist E."/>
            <person name="Daum C."/>
            <person name="Ramamoorthy G.K."/>
            <person name="Gryganskyi A."/>
            <person name="Culley D."/>
            <person name="Magnuson J.K."/>
            <person name="James T.Y."/>
            <person name="O'Malley M.A."/>
            <person name="Stajich J.E."/>
            <person name="Spatafora J.W."/>
            <person name="Visel A."/>
            <person name="Grigoriev I.V."/>
        </authorList>
    </citation>
    <scope>NUCLEOTIDE SEQUENCE [LARGE SCALE GENOMIC DNA]</scope>
    <source>
        <strain evidence="7 8">NRRL 1336</strain>
    </source>
</reference>
<dbReference type="PANTHER" id="PTHR10648:SF4">
    <property type="entry name" value="PROTEIN PHOSPHATASE 2 (FORMERLY 2A), REGULATORY SUBUNIT A, BETA ISOFORM-RELATED"/>
    <property type="match status" value="1"/>
</dbReference>
<feature type="repeat" description="HEAT" evidence="3">
    <location>
        <begin position="595"/>
        <end position="633"/>
    </location>
</feature>
<dbReference type="FunFam" id="1.25.10.10:FF:000062">
    <property type="entry name" value="Serine/threonine-protein phosphatase 2A regulatory subunit A alpha isoform"/>
    <property type="match status" value="1"/>
</dbReference>
<evidence type="ECO:0000259" key="6">
    <source>
        <dbReference type="Pfam" id="PF22956"/>
    </source>
</evidence>
<dbReference type="InterPro" id="IPR000357">
    <property type="entry name" value="HEAT"/>
</dbReference>
<evidence type="ECO:0000313" key="8">
    <source>
        <dbReference type="Proteomes" id="UP000193560"/>
    </source>
</evidence>
<keyword evidence="8" id="KW-1185">Reference proteome</keyword>
<dbReference type="AlphaFoldDB" id="A0A1X2HKB8"/>
<evidence type="ECO:0000259" key="5">
    <source>
        <dbReference type="Pfam" id="PF22646"/>
    </source>
</evidence>
<dbReference type="Pfam" id="PF22956">
    <property type="entry name" value="VPS15-like_hel"/>
    <property type="match status" value="1"/>
</dbReference>
<dbReference type="PROSITE" id="PS50077">
    <property type="entry name" value="HEAT_REPEAT"/>
    <property type="match status" value="10"/>
</dbReference>
<dbReference type="OrthoDB" id="340346at2759"/>
<dbReference type="STRING" id="90262.A0A1X2HKB8"/>
<dbReference type="PANTHER" id="PTHR10648">
    <property type="entry name" value="SERINE/THREONINE-PROTEIN PHOSPHATASE PP2A 65 KDA REGULATORY SUBUNIT"/>
    <property type="match status" value="1"/>
</dbReference>
<feature type="compositionally biased region" description="Polar residues" evidence="4">
    <location>
        <begin position="1"/>
        <end position="13"/>
    </location>
</feature>
<dbReference type="GO" id="GO:0005829">
    <property type="term" value="C:cytosol"/>
    <property type="evidence" value="ECO:0007669"/>
    <property type="project" value="TreeGrafter"/>
</dbReference>
<feature type="repeat" description="HEAT" evidence="3">
    <location>
        <begin position="90"/>
        <end position="128"/>
    </location>
</feature>
<dbReference type="SUPFAM" id="SSF48371">
    <property type="entry name" value="ARM repeat"/>
    <property type="match status" value="1"/>
</dbReference>
<dbReference type="Pfam" id="PF02985">
    <property type="entry name" value="HEAT"/>
    <property type="match status" value="1"/>
</dbReference>
<evidence type="ECO:0000256" key="1">
    <source>
        <dbReference type="ARBA" id="ARBA00022737"/>
    </source>
</evidence>
<dbReference type="InterPro" id="IPR011989">
    <property type="entry name" value="ARM-like"/>
</dbReference>
<dbReference type="Proteomes" id="UP000193560">
    <property type="component" value="Unassembled WGS sequence"/>
</dbReference>
<feature type="repeat" description="HEAT" evidence="3">
    <location>
        <begin position="639"/>
        <end position="665"/>
    </location>
</feature>
<dbReference type="Gene3D" id="1.25.10.10">
    <property type="entry name" value="Leucine-rich Repeat Variant"/>
    <property type="match status" value="1"/>
</dbReference>
<sequence>MDANQTFTGTSGMDHNDAPPSYTTNTLTQNDSNSSNSPFTARGNNEMDVTYSHQQDQVAAQDTMDFENGNNDSNNANDMDAMLDDQELYPIAILVDELKNDDVQLRLNAIRNLGTIAMALGPQRTRDELIPFLNDSIDDEDEILLAVAEELGNFTEFVGGPEFAHTLLRPLENLSAVEEILVREKAVESISKIITVFNDDQVEHHLLPLLTRLTNGEWFTSRTSATGLFSSVCEKCNAGRKAELQSLFIQLIQDDTPMVRRAAAKALGNFAKKLDKTDYLSNLLPFFIKLTKDDQDTVRLLTVEDLLQATTILTIEESKQHLLPSLKSLGQDNSWRVRFMVATHFAELCEAFGVSVTREELVDLFVALIKDSEGEVKVMTIGQAPAFAKIIDETTVVDKLLPCIKDLVIDTNQNVRAAVAANISGLSPILGKDMTIEYLLPLFLQLLRDDFPDVRLNIISKMESVNQVIGVDRLSLSLLPAIVELAEDKQWRVRLAIIEYIPFLASQLGVAFFDERLLHLCISWLGDTVFSIRDAATTNLKQLVEIFGCNWANSTVIPQVKAMARNENYLYRMTTLFALSTMSVSLSPEVIRDSILPTVLELADDPIPNVRFNVAKSLQVITPLLRNDPATENLALSQVKPALEKMNDDADMDVRWFAEKALLTV</sequence>
<feature type="repeat" description="HEAT" evidence="3">
    <location>
        <begin position="322"/>
        <end position="360"/>
    </location>
</feature>
<organism evidence="7 8">
    <name type="scientific">Absidia repens</name>
    <dbReference type="NCBI Taxonomy" id="90262"/>
    <lineage>
        <taxon>Eukaryota</taxon>
        <taxon>Fungi</taxon>
        <taxon>Fungi incertae sedis</taxon>
        <taxon>Mucoromycota</taxon>
        <taxon>Mucoromycotina</taxon>
        <taxon>Mucoromycetes</taxon>
        <taxon>Mucorales</taxon>
        <taxon>Cunninghamellaceae</taxon>
        <taxon>Absidia</taxon>
    </lineage>
</organism>
<feature type="repeat" description="HEAT" evidence="3">
    <location>
        <begin position="400"/>
        <end position="438"/>
    </location>
</feature>
<dbReference type="EMBL" id="MCGE01000061">
    <property type="protein sequence ID" value="ORY99558.1"/>
    <property type="molecule type" value="Genomic_DNA"/>
</dbReference>
<comment type="caution">
    <text evidence="7">The sequence shown here is derived from an EMBL/GenBank/DDBJ whole genome shotgun (WGS) entry which is preliminary data.</text>
</comment>
<feature type="repeat" description="HEAT" evidence="3">
    <location>
        <begin position="283"/>
        <end position="321"/>
    </location>
</feature>
<protein>
    <submittedName>
        <fullName evidence="7">Armadillo-type protein</fullName>
    </submittedName>
</protein>